<organism evidence="2">
    <name type="scientific">Siphoviridae sp. ctrCN24</name>
    <dbReference type="NCBI Taxonomy" id="2827953"/>
    <lineage>
        <taxon>Viruses</taxon>
        <taxon>Duplodnaviria</taxon>
        <taxon>Heunggongvirae</taxon>
        <taxon>Uroviricota</taxon>
        <taxon>Caudoviricetes</taxon>
    </lineage>
</organism>
<accession>A0A8S5SLA0</accession>
<evidence type="ECO:0000256" key="1">
    <source>
        <dbReference type="SAM" id="Phobius"/>
    </source>
</evidence>
<feature type="transmembrane region" description="Helical" evidence="1">
    <location>
        <begin position="41"/>
        <end position="64"/>
    </location>
</feature>
<dbReference type="EMBL" id="BK032616">
    <property type="protein sequence ID" value="DAF51447.1"/>
    <property type="molecule type" value="Genomic_DNA"/>
</dbReference>
<keyword evidence="1" id="KW-0472">Membrane</keyword>
<keyword evidence="1" id="KW-1133">Transmembrane helix</keyword>
<dbReference type="Pfam" id="PF04531">
    <property type="entry name" value="Phage_holin_1"/>
    <property type="match status" value="1"/>
</dbReference>
<proteinExistence type="predicted"/>
<name>A0A8S5SLA0_9CAUD</name>
<reference evidence="2" key="1">
    <citation type="journal article" date="2021" name="Proc. Natl. Acad. Sci. U.S.A.">
        <title>A Catalog of Tens of Thousands of Viruses from Human Metagenomes Reveals Hidden Associations with Chronic Diseases.</title>
        <authorList>
            <person name="Tisza M.J."/>
            <person name="Buck C.B."/>
        </authorList>
    </citation>
    <scope>NUCLEOTIDE SEQUENCE</scope>
    <source>
        <strain evidence="2">CtrCN24</strain>
    </source>
</reference>
<sequence length="84" mass="9264">MKINWKVRLKNKYFWLTIIPALFLLVGQVLRALGIDYDTDAASAAVVDVINAIFALLSAFGVVVDMTTQGVSDSDRALTYDEPN</sequence>
<protein>
    <submittedName>
        <fullName evidence="2">Holin</fullName>
    </submittedName>
</protein>
<dbReference type="InterPro" id="IPR006485">
    <property type="entry name" value="Phage-like_holin"/>
</dbReference>
<evidence type="ECO:0000313" key="2">
    <source>
        <dbReference type="EMBL" id="DAF51447.1"/>
    </source>
</evidence>
<keyword evidence="1" id="KW-0812">Transmembrane</keyword>
<dbReference type="NCBIfam" id="TIGR01598">
    <property type="entry name" value="holin_phiLC3"/>
    <property type="match status" value="1"/>
</dbReference>